<evidence type="ECO:0000313" key="3">
    <source>
        <dbReference type="Proteomes" id="UP001172687"/>
    </source>
</evidence>
<name>A0ABT8H872_MYCAO</name>
<reference evidence="2" key="1">
    <citation type="submission" date="2023-07" db="EMBL/GenBank/DDBJ databases">
        <title>Degradation of tert-butanol by M. austroafricanum TBA100.</title>
        <authorList>
            <person name="Helbich S."/>
            <person name="Vainshtein Y."/>
        </authorList>
    </citation>
    <scope>NUCLEOTIDE SEQUENCE</scope>
    <source>
        <strain evidence="2">TBA100</strain>
    </source>
</reference>
<accession>A0ABT8H872</accession>
<keyword evidence="1" id="KW-0472">Membrane</keyword>
<dbReference type="RefSeq" id="WP_208675450.1">
    <property type="nucleotide sequence ID" value="NZ_CP070380.1"/>
</dbReference>
<comment type="caution">
    <text evidence="2">The sequence shown here is derived from an EMBL/GenBank/DDBJ whole genome shotgun (WGS) entry which is preliminary data.</text>
</comment>
<organism evidence="2 3">
    <name type="scientific">Mycolicibacterium austroafricanum</name>
    <name type="common">Mycobacterium austroafricanum</name>
    <dbReference type="NCBI Taxonomy" id="39687"/>
    <lineage>
        <taxon>Bacteria</taxon>
        <taxon>Bacillati</taxon>
        <taxon>Actinomycetota</taxon>
        <taxon>Actinomycetes</taxon>
        <taxon>Mycobacteriales</taxon>
        <taxon>Mycobacteriaceae</taxon>
        <taxon>Mycolicibacterium</taxon>
    </lineage>
</organism>
<evidence type="ECO:0000313" key="2">
    <source>
        <dbReference type="EMBL" id="MDN4516960.1"/>
    </source>
</evidence>
<sequence>MTGPPLPRRRWYRTFPAVVGFVAVAVVIIASGIVAIALSGGQRSQDGIPPSQRAELAEWWATAQPHVTDLQKALDDSLEALRSMDGPALGAACQRMHDSAGVDLAAHLPALDRDLTAELEAAAEDAHEAAHMCLAVLELTPNNYDAEFVSDIDQADRHLEAAVAIIDRSLTN</sequence>
<keyword evidence="1" id="KW-1133">Transmembrane helix</keyword>
<dbReference type="Proteomes" id="UP001172687">
    <property type="component" value="Unassembled WGS sequence"/>
</dbReference>
<keyword evidence="1" id="KW-0812">Transmembrane</keyword>
<protein>
    <submittedName>
        <fullName evidence="2">Uncharacterized protein</fullName>
    </submittedName>
</protein>
<evidence type="ECO:0000256" key="1">
    <source>
        <dbReference type="SAM" id="Phobius"/>
    </source>
</evidence>
<dbReference type="EMBL" id="JAUHTC010000018">
    <property type="protein sequence ID" value="MDN4516960.1"/>
    <property type="molecule type" value="Genomic_DNA"/>
</dbReference>
<gene>
    <name evidence="2" type="ORF">QYF68_03860</name>
</gene>
<proteinExistence type="predicted"/>
<feature type="transmembrane region" description="Helical" evidence="1">
    <location>
        <begin position="15"/>
        <end position="38"/>
    </location>
</feature>
<keyword evidence="3" id="KW-1185">Reference proteome</keyword>